<comment type="caution">
    <text evidence="1">The sequence shown here is derived from an EMBL/GenBank/DDBJ whole genome shotgun (WGS) entry which is preliminary data.</text>
</comment>
<dbReference type="AlphaFoldDB" id="A0AAW9DQC8"/>
<reference evidence="1 2" key="1">
    <citation type="submission" date="2023-11" db="EMBL/GenBank/DDBJ databases">
        <title>MicrobeMod: A computational toolkit for identifying prokaryotic methylation and restriction-modification with nanopore sequencing.</title>
        <authorList>
            <person name="Crits-Christoph A."/>
            <person name="Kang S.C."/>
            <person name="Lee H."/>
            <person name="Ostrov N."/>
        </authorList>
    </citation>
    <scope>NUCLEOTIDE SEQUENCE [LARGE SCALE GENOMIC DNA]</scope>
    <source>
        <strain evidence="1 2">DSMZ 700</strain>
    </source>
</reference>
<organism evidence="1 2">
    <name type="scientific">Acidiphilium acidophilum</name>
    <name type="common">Thiobacillus acidophilus</name>
    <dbReference type="NCBI Taxonomy" id="76588"/>
    <lineage>
        <taxon>Bacteria</taxon>
        <taxon>Pseudomonadati</taxon>
        <taxon>Pseudomonadota</taxon>
        <taxon>Alphaproteobacteria</taxon>
        <taxon>Acetobacterales</taxon>
        <taxon>Acidocellaceae</taxon>
        <taxon>Acidiphilium</taxon>
    </lineage>
</organism>
<dbReference type="RefSeq" id="WP_319613819.1">
    <property type="nucleotide sequence ID" value="NZ_JAWXYB010000018.1"/>
</dbReference>
<evidence type="ECO:0008006" key="3">
    <source>
        <dbReference type="Google" id="ProtNLM"/>
    </source>
</evidence>
<dbReference type="EMBL" id="JAWXYB010000018">
    <property type="protein sequence ID" value="MDX5930893.1"/>
    <property type="molecule type" value="Genomic_DNA"/>
</dbReference>
<evidence type="ECO:0000313" key="2">
    <source>
        <dbReference type="Proteomes" id="UP001279553"/>
    </source>
</evidence>
<dbReference type="Proteomes" id="UP001279553">
    <property type="component" value="Unassembled WGS sequence"/>
</dbReference>
<proteinExistence type="predicted"/>
<sequence>MWTSPVAGAVTADRACGVAARAATVARDLPPGMLDAIGVVESGRSASDPSVGDRGDPLRVRRHAWPFTVDADGIGHWFANAADAARFVRVSLADGARAVDVGCFQIDLEDHPGAFASLRDAFDPVTNAGYAAGFLVRLHRRLGSWPAAIAAYHSADPSRGGPYAALVRAAWRGDAGGARGATGGRPVEDRHVIVLGPVGRGLPRIVTP</sequence>
<gene>
    <name evidence="1" type="ORF">SIL87_08970</name>
</gene>
<dbReference type="SUPFAM" id="SSF53955">
    <property type="entry name" value="Lysozyme-like"/>
    <property type="match status" value="1"/>
</dbReference>
<evidence type="ECO:0000313" key="1">
    <source>
        <dbReference type="EMBL" id="MDX5930893.1"/>
    </source>
</evidence>
<keyword evidence="2" id="KW-1185">Reference proteome</keyword>
<protein>
    <recommendedName>
        <fullName evidence="3">Lytic transglycosylase domain-containing protein</fullName>
    </recommendedName>
</protein>
<name>A0AAW9DQC8_ACIAO</name>
<dbReference type="InterPro" id="IPR023346">
    <property type="entry name" value="Lysozyme-like_dom_sf"/>
</dbReference>
<accession>A0AAW9DQC8</accession>